<comment type="caution">
    <text evidence="1">The sequence shown here is derived from an EMBL/GenBank/DDBJ whole genome shotgun (WGS) entry which is preliminary data.</text>
</comment>
<keyword evidence="2" id="KW-1185">Reference proteome</keyword>
<evidence type="ECO:0000313" key="2">
    <source>
        <dbReference type="Proteomes" id="UP001165366"/>
    </source>
</evidence>
<reference evidence="1" key="1">
    <citation type="submission" date="2022-01" db="EMBL/GenBank/DDBJ databases">
        <authorList>
            <person name="Wang Y."/>
        </authorList>
    </citation>
    <scope>NUCLEOTIDE SEQUENCE</scope>
    <source>
        <strain evidence="1">WB101</strain>
    </source>
</reference>
<dbReference type="EMBL" id="JAKLWS010000010">
    <property type="protein sequence ID" value="MCG2588864.1"/>
    <property type="molecule type" value="Genomic_DNA"/>
</dbReference>
<name>A0ABS9KDE3_9BACT</name>
<dbReference type="Proteomes" id="UP001165366">
    <property type="component" value="Unassembled WGS sequence"/>
</dbReference>
<dbReference type="RefSeq" id="WP_237853853.1">
    <property type="nucleotide sequence ID" value="NZ_JAKLWS010000010.1"/>
</dbReference>
<accession>A0ABS9KDE3</accession>
<dbReference type="Gene3D" id="3.40.50.300">
    <property type="entry name" value="P-loop containing nucleotide triphosphate hydrolases"/>
    <property type="match status" value="1"/>
</dbReference>
<evidence type="ECO:0000313" key="1">
    <source>
        <dbReference type="EMBL" id="MCG2588864.1"/>
    </source>
</evidence>
<organism evidence="1 2">
    <name type="scientific">Rhodohalobacter sulfatireducens</name>
    <dbReference type="NCBI Taxonomy" id="2911366"/>
    <lineage>
        <taxon>Bacteria</taxon>
        <taxon>Pseudomonadati</taxon>
        <taxon>Balneolota</taxon>
        <taxon>Balneolia</taxon>
        <taxon>Balneolales</taxon>
        <taxon>Balneolaceae</taxon>
        <taxon>Rhodohalobacter</taxon>
    </lineage>
</organism>
<gene>
    <name evidence="1" type="ORF">L6773_09820</name>
</gene>
<dbReference type="InterPro" id="IPR027417">
    <property type="entry name" value="P-loop_NTPase"/>
</dbReference>
<evidence type="ECO:0008006" key="3">
    <source>
        <dbReference type="Google" id="ProtNLM"/>
    </source>
</evidence>
<proteinExistence type="predicted"/>
<sequence>MIYSTLKNIYFRISRTLREGYAYYHDYTKELSREQKRIVIYGQGRTGSTLLESLLASTGYVAEHGELLSTKFREIKYPLKFIRGLAKSTNPQGFIFHLKSYQLNKKRKKSVEPSHFLEELQKDGWFIIYLRRENKVKHALSSIIAHQRGSFHKVDDQIEEINVHVDCENLMRRTNKRIKIDRIDAESLKNINFHEVVYELDLEHEKNHQSTIDKILKKLHLEPKMATSKQRKIYRAPLHDMIKNYDEFIDCVHNNGWEKYLS</sequence>
<dbReference type="SUPFAM" id="SSF52540">
    <property type="entry name" value="P-loop containing nucleoside triphosphate hydrolases"/>
    <property type="match status" value="1"/>
</dbReference>
<protein>
    <recommendedName>
        <fullName evidence="3">Sulfotransferase domain-containing protein</fullName>
    </recommendedName>
</protein>
<reference evidence="1" key="2">
    <citation type="submission" date="2024-05" db="EMBL/GenBank/DDBJ databases">
        <title>Rhodohalobacter halophilus gen. nov., sp. nov., a moderately halophilic member of the family Balneolaceae.</title>
        <authorList>
            <person name="Xia J."/>
        </authorList>
    </citation>
    <scope>NUCLEOTIDE SEQUENCE</scope>
    <source>
        <strain evidence="1">WB101</strain>
    </source>
</reference>